<evidence type="ECO:0000313" key="5">
    <source>
        <dbReference type="EMBL" id="VVU94466.1"/>
    </source>
</evidence>
<evidence type="ECO:0000259" key="4">
    <source>
        <dbReference type="PROSITE" id="PS50089"/>
    </source>
</evidence>
<accession>A0A5E8CHE4</accession>
<dbReference type="Pfam" id="PF13639">
    <property type="entry name" value="zf-RING_2"/>
    <property type="match status" value="1"/>
</dbReference>
<dbReference type="GO" id="GO:0008270">
    <property type="term" value="F:zinc ion binding"/>
    <property type="evidence" value="ECO:0007669"/>
    <property type="project" value="UniProtKB-KW"/>
</dbReference>
<dbReference type="PANTHER" id="PTHR45969:SF69">
    <property type="entry name" value="FINGER DOMAIN PROTEIN, PUTATIVE (AFU_ORTHOLOGUE AFUA_3G12190)-RELATED"/>
    <property type="match status" value="1"/>
</dbReference>
<protein>
    <submittedName>
        <fullName evidence="5">Ring finger domain</fullName>
    </submittedName>
</protein>
<reference evidence="5" key="1">
    <citation type="submission" date="2019-09" db="EMBL/GenBank/DDBJ databases">
        <authorList>
            <person name="Needham M D."/>
        </authorList>
    </citation>
    <scope>NUCLEOTIDE SEQUENCE</scope>
</reference>
<keyword evidence="3" id="KW-0862">Zinc</keyword>
<name>A0A5E8CHE4_9ZZZZ</name>
<dbReference type="SMART" id="SM00184">
    <property type="entry name" value="RING"/>
    <property type="match status" value="1"/>
</dbReference>
<sequence>MECSICLLPLKKNKMITDCFHQFHKKCFTKWIKINNSCPICRTTDFKILKNAKQTVYRCNDSGKLHHTNKPSIQNNELEIWYKNGQRHRINGPAFKNKNTEMWYKNGKLHRDGDSPAYISLKKIGWYKEGKLHRINKPAFINGPIEYWAENGTMTSFAF</sequence>
<dbReference type="PANTHER" id="PTHR45969">
    <property type="entry name" value="RING ZINC FINGER PROTEIN-RELATED"/>
    <property type="match status" value="1"/>
</dbReference>
<keyword evidence="1" id="KW-0479">Metal-binding</keyword>
<dbReference type="GO" id="GO:0061630">
    <property type="term" value="F:ubiquitin protein ligase activity"/>
    <property type="evidence" value="ECO:0007669"/>
    <property type="project" value="TreeGrafter"/>
</dbReference>
<keyword evidence="2" id="KW-0863">Zinc-finger</keyword>
<dbReference type="SUPFAM" id="SSF57850">
    <property type="entry name" value="RING/U-box"/>
    <property type="match status" value="1"/>
</dbReference>
<proteinExistence type="predicted"/>
<dbReference type="InterPro" id="IPR013083">
    <property type="entry name" value="Znf_RING/FYVE/PHD"/>
</dbReference>
<dbReference type="PROSITE" id="PS50089">
    <property type="entry name" value="ZF_RING_2"/>
    <property type="match status" value="1"/>
</dbReference>
<evidence type="ECO:0000256" key="3">
    <source>
        <dbReference type="ARBA" id="ARBA00022833"/>
    </source>
</evidence>
<feature type="domain" description="RING-type" evidence="4">
    <location>
        <begin position="3"/>
        <end position="42"/>
    </location>
</feature>
<dbReference type="AlphaFoldDB" id="A0A5E8CHE4"/>
<evidence type="ECO:0000256" key="1">
    <source>
        <dbReference type="ARBA" id="ARBA00022723"/>
    </source>
</evidence>
<dbReference type="EMBL" id="CABVLZ010000001">
    <property type="protein sequence ID" value="VVU94466.1"/>
    <property type="molecule type" value="Genomic_DNA"/>
</dbReference>
<gene>
    <name evidence="5" type="ORF">CPAV1605_188</name>
</gene>
<dbReference type="InterPro" id="IPR001841">
    <property type="entry name" value="Znf_RING"/>
</dbReference>
<dbReference type="Gene3D" id="3.30.40.10">
    <property type="entry name" value="Zinc/RING finger domain, C3HC4 (zinc finger)"/>
    <property type="match status" value="1"/>
</dbReference>
<evidence type="ECO:0000256" key="2">
    <source>
        <dbReference type="ARBA" id="ARBA00022771"/>
    </source>
</evidence>
<dbReference type="GO" id="GO:0016567">
    <property type="term" value="P:protein ubiquitination"/>
    <property type="evidence" value="ECO:0007669"/>
    <property type="project" value="TreeGrafter"/>
</dbReference>
<organism evidence="5">
    <name type="scientific">seawater metagenome</name>
    <dbReference type="NCBI Taxonomy" id="1561972"/>
    <lineage>
        <taxon>unclassified sequences</taxon>
        <taxon>metagenomes</taxon>
        <taxon>ecological metagenomes</taxon>
    </lineage>
</organism>